<dbReference type="InterPro" id="IPR002523">
    <property type="entry name" value="MgTranspt_CorA/ZnTranspt_ZntB"/>
</dbReference>
<evidence type="ECO:0000256" key="3">
    <source>
        <dbReference type="ARBA" id="ARBA00022448"/>
    </source>
</evidence>
<evidence type="ECO:0000256" key="5">
    <source>
        <dbReference type="ARBA" id="ARBA00022692"/>
    </source>
</evidence>
<evidence type="ECO:0000256" key="1">
    <source>
        <dbReference type="ARBA" id="ARBA00004651"/>
    </source>
</evidence>
<feature type="transmembrane region" description="Helical" evidence="8">
    <location>
        <begin position="342"/>
        <end position="362"/>
    </location>
</feature>
<feature type="transmembrane region" description="Helical" evidence="8">
    <location>
        <begin position="310"/>
        <end position="330"/>
    </location>
</feature>
<dbReference type="InterPro" id="IPR045861">
    <property type="entry name" value="CorA_cytoplasmic_dom"/>
</dbReference>
<reference evidence="9 10" key="1">
    <citation type="submission" date="2022-06" db="EMBL/GenBank/DDBJ databases">
        <authorList>
            <person name="Xuan X."/>
        </authorList>
    </citation>
    <scope>NUCLEOTIDE SEQUENCE [LARGE SCALE GENOMIC DNA]</scope>
    <source>
        <strain evidence="9 10">2V75</strain>
    </source>
</reference>
<dbReference type="EMBL" id="JAMXIB010000001">
    <property type="protein sequence ID" value="MCO5723556.1"/>
    <property type="molecule type" value="Genomic_DNA"/>
</dbReference>
<dbReference type="PANTHER" id="PTHR46494">
    <property type="entry name" value="CORA FAMILY METAL ION TRANSPORTER (EUROFUNG)"/>
    <property type="match status" value="1"/>
</dbReference>
<evidence type="ECO:0000256" key="6">
    <source>
        <dbReference type="ARBA" id="ARBA00022989"/>
    </source>
</evidence>
<dbReference type="Pfam" id="PF01544">
    <property type="entry name" value="CorA"/>
    <property type="match status" value="1"/>
</dbReference>
<dbReference type="Gene3D" id="1.20.58.340">
    <property type="entry name" value="Magnesium transport protein CorA, transmembrane region"/>
    <property type="match status" value="2"/>
</dbReference>
<evidence type="ECO:0000313" key="10">
    <source>
        <dbReference type="Proteomes" id="UP001206312"/>
    </source>
</evidence>
<keyword evidence="4 8" id="KW-1003">Cell membrane</keyword>
<protein>
    <recommendedName>
        <fullName evidence="8">Magnesium transport protein CorA</fullName>
    </recommendedName>
</protein>
<dbReference type="PANTHER" id="PTHR46494:SF1">
    <property type="entry name" value="CORA FAMILY METAL ION TRANSPORTER (EUROFUNG)"/>
    <property type="match status" value="1"/>
</dbReference>
<evidence type="ECO:0000256" key="4">
    <source>
        <dbReference type="ARBA" id="ARBA00022475"/>
    </source>
</evidence>
<comment type="similarity">
    <text evidence="2 8">Belongs to the CorA metal ion transporter (MIT) (TC 1.A.35) family.</text>
</comment>
<gene>
    <name evidence="8 9" type="primary">corA</name>
    <name evidence="9" type="ORF">NG653_01725</name>
</gene>
<dbReference type="Proteomes" id="UP001206312">
    <property type="component" value="Unassembled WGS sequence"/>
</dbReference>
<dbReference type="CDD" id="cd12828">
    <property type="entry name" value="TmCorA-like_1"/>
    <property type="match status" value="1"/>
</dbReference>
<comment type="subcellular location">
    <subcellularLocation>
        <location evidence="1">Cell membrane</location>
        <topology evidence="1">Multi-pass membrane protein</topology>
    </subcellularLocation>
    <subcellularLocation>
        <location evidence="8">Membrane</location>
        <topology evidence="8">Multi-pass membrane protein</topology>
    </subcellularLocation>
</comment>
<proteinExistence type="inferred from homology"/>
<sequence>MMKKASDIVSQFKRLHSHKPVKRDLKLGKAPGTVTYLGRRAGGKSIIDSLLYDPTVYKKSEVTDISALASPPGGQQTQWVNIVGLSEEALMDELGKSIGLNTLVVEDIVNTEQRPKMDEYEDYLFLVLKMLYPDGKGKIVKEHVALVLKERQVFVYQEVKADVFNGVRSRIEEHSGRIRSRGADYLLFALVDALIDNYFLVLDIIQGQMDELEKEVYTRPKTETALKIQQLRKDVITLRGWMSPAKELVARLISTESPLISKDTRVFLRDALDHATEIQETLHIQRELAFSIMELYMSNVSNKMNEVMKVLTIMASIFIPLTFIAGIYGMNFRNMPELEWEYGYFIVLGIMFLLLVGMLVFFRRKDWL</sequence>
<evidence type="ECO:0000313" key="9">
    <source>
        <dbReference type="EMBL" id="MCO5723556.1"/>
    </source>
</evidence>
<keyword evidence="10" id="KW-1185">Reference proteome</keyword>
<evidence type="ECO:0000256" key="2">
    <source>
        <dbReference type="ARBA" id="ARBA00009765"/>
    </source>
</evidence>
<name>A0ABT1AU65_9FLAO</name>
<dbReference type="SUPFAM" id="SSF143865">
    <property type="entry name" value="CorA soluble domain-like"/>
    <property type="match status" value="1"/>
</dbReference>
<organism evidence="9 10">
    <name type="scientific">Robiginitalea marina</name>
    <dbReference type="NCBI Taxonomy" id="2954105"/>
    <lineage>
        <taxon>Bacteria</taxon>
        <taxon>Pseudomonadati</taxon>
        <taxon>Bacteroidota</taxon>
        <taxon>Flavobacteriia</taxon>
        <taxon>Flavobacteriales</taxon>
        <taxon>Flavobacteriaceae</taxon>
        <taxon>Robiginitalea</taxon>
    </lineage>
</organism>
<evidence type="ECO:0000256" key="7">
    <source>
        <dbReference type="ARBA" id="ARBA00023136"/>
    </source>
</evidence>
<dbReference type="RefSeq" id="WP_252739929.1">
    <property type="nucleotide sequence ID" value="NZ_JAMXIB010000001.1"/>
</dbReference>
<dbReference type="NCBIfam" id="TIGR00383">
    <property type="entry name" value="corA"/>
    <property type="match status" value="1"/>
</dbReference>
<evidence type="ECO:0000256" key="8">
    <source>
        <dbReference type="RuleBase" id="RU362010"/>
    </source>
</evidence>
<dbReference type="InterPro" id="IPR045863">
    <property type="entry name" value="CorA_TM1_TM2"/>
</dbReference>
<keyword evidence="5 8" id="KW-0812">Transmembrane</keyword>
<comment type="function">
    <text evidence="8">Mediates influx of magnesium ions.</text>
</comment>
<keyword evidence="3 8" id="KW-0813">Transport</keyword>
<comment type="caution">
    <text evidence="9">The sequence shown here is derived from an EMBL/GenBank/DDBJ whole genome shotgun (WGS) entry which is preliminary data.</text>
</comment>
<accession>A0ABT1AU65</accession>
<dbReference type="InterPro" id="IPR004488">
    <property type="entry name" value="Mg/Co-transport_prot_CorA"/>
</dbReference>
<dbReference type="Gene3D" id="3.30.460.20">
    <property type="entry name" value="CorA soluble domain-like"/>
    <property type="match status" value="1"/>
</dbReference>
<keyword evidence="7 8" id="KW-0472">Membrane</keyword>
<dbReference type="SUPFAM" id="SSF144083">
    <property type="entry name" value="Magnesium transport protein CorA, transmembrane region"/>
    <property type="match status" value="1"/>
</dbReference>
<keyword evidence="6 8" id="KW-1133">Transmembrane helix</keyword>
<keyword evidence="8" id="KW-0460">Magnesium</keyword>
<keyword evidence="8" id="KW-0406">Ion transport</keyword>